<name>A0A8W8NG17_MAGGI</name>
<feature type="region of interest" description="Disordered" evidence="1">
    <location>
        <begin position="196"/>
        <end position="228"/>
    </location>
</feature>
<proteinExistence type="predicted"/>
<protein>
    <submittedName>
        <fullName evidence="3">Uncharacterized protein</fullName>
    </submittedName>
</protein>
<keyword evidence="4" id="KW-1185">Reference proteome</keyword>
<dbReference type="PANTHER" id="PTHR37404:SF1">
    <property type="entry name" value="HCG1796489"/>
    <property type="match status" value="1"/>
</dbReference>
<dbReference type="EnsemblMetazoa" id="G5123.1">
    <property type="protein sequence ID" value="G5123.1:cds"/>
    <property type="gene ID" value="G5123"/>
</dbReference>
<evidence type="ECO:0000313" key="4">
    <source>
        <dbReference type="Proteomes" id="UP000005408"/>
    </source>
</evidence>
<feature type="compositionally biased region" description="Polar residues" evidence="1">
    <location>
        <begin position="217"/>
        <end position="226"/>
    </location>
</feature>
<dbReference type="AlphaFoldDB" id="A0A8W8NG17"/>
<dbReference type="PANTHER" id="PTHR37404">
    <property type="entry name" value="HCG1796489"/>
    <property type="match status" value="1"/>
</dbReference>
<feature type="region of interest" description="Disordered" evidence="1">
    <location>
        <begin position="432"/>
        <end position="453"/>
    </location>
</feature>
<keyword evidence="2" id="KW-0472">Membrane</keyword>
<accession>A0A8W8NG17</accession>
<keyword evidence="2" id="KW-1133">Transmembrane helix</keyword>
<organism evidence="3 4">
    <name type="scientific">Magallana gigas</name>
    <name type="common">Pacific oyster</name>
    <name type="synonym">Crassostrea gigas</name>
    <dbReference type="NCBI Taxonomy" id="29159"/>
    <lineage>
        <taxon>Eukaryota</taxon>
        <taxon>Metazoa</taxon>
        <taxon>Spiralia</taxon>
        <taxon>Lophotrochozoa</taxon>
        <taxon>Mollusca</taxon>
        <taxon>Bivalvia</taxon>
        <taxon>Autobranchia</taxon>
        <taxon>Pteriomorphia</taxon>
        <taxon>Ostreida</taxon>
        <taxon>Ostreoidea</taxon>
        <taxon>Ostreidae</taxon>
        <taxon>Magallana</taxon>
    </lineage>
</organism>
<evidence type="ECO:0000313" key="3">
    <source>
        <dbReference type="EnsemblMetazoa" id="G5123.1:cds"/>
    </source>
</evidence>
<reference evidence="3" key="1">
    <citation type="submission" date="2022-08" db="UniProtKB">
        <authorList>
            <consortium name="EnsemblMetazoa"/>
        </authorList>
    </citation>
    <scope>IDENTIFICATION</scope>
    <source>
        <strain evidence="3">05x7-T-G4-1.051#20</strain>
    </source>
</reference>
<evidence type="ECO:0000256" key="2">
    <source>
        <dbReference type="SAM" id="Phobius"/>
    </source>
</evidence>
<dbReference type="InterPro" id="IPR053347">
    <property type="entry name" value="Axonemal_MT_stabilizer"/>
</dbReference>
<keyword evidence="2" id="KW-0812">Transmembrane</keyword>
<sequence>MIEQFFGIPRDTKRQGKTEGKDTFCFGNVGYVLYLFSVEYIFFLLYCQIRHLYFEKMSFQETKNEPRQDWQQTSTGVGHHHRPGYYFPNSDFKALIYDPVPPPLARQDEITRDQHFKTTYGDFHDTKYGKGVYGNPIHQKAPGHWKVNYVKDLAEKLDKGGWRKPLTMGNQLTETKEEFSNKAGVRQRYHFQDTAGLNLPQPYNLNDHHKEGPSKYGQGTTQNPKLQGQPFYVRDKGVLNLLDPYLSTTHKDHRSFKPNELKKYPKKDVATYWECEEYPKAWGHGLKHNPVPKDNVPREKLPMVDPTWFKTRTTIPRQPKALLPVPHGGLKSLYAESFQQPTDVKAKENYYCAVDTPFVLPEPGSKSVMTAPKMYNTEYQHVGSNKPVMEQGYQTLNLVMCRCTFCYGVAGVLNDYLETGERKLARIRSVSGISPTPRRSSTRGWTRHKTDPKPTAVTCTTDIDSFNPILPAQGPQPYLEKELYELVEVLMFLFCRLLKVMMVP</sequence>
<dbReference type="Proteomes" id="UP000005408">
    <property type="component" value="Unassembled WGS sequence"/>
</dbReference>
<evidence type="ECO:0000256" key="1">
    <source>
        <dbReference type="SAM" id="MobiDB-lite"/>
    </source>
</evidence>
<feature type="compositionally biased region" description="Polar residues" evidence="1">
    <location>
        <begin position="432"/>
        <end position="444"/>
    </location>
</feature>
<feature type="transmembrane region" description="Helical" evidence="2">
    <location>
        <begin position="31"/>
        <end position="49"/>
    </location>
</feature>